<dbReference type="EMBL" id="JAUUTY010000004">
    <property type="protein sequence ID" value="KAK1653714.1"/>
    <property type="molecule type" value="Genomic_DNA"/>
</dbReference>
<dbReference type="Gene3D" id="1.20.1280.50">
    <property type="match status" value="1"/>
</dbReference>
<evidence type="ECO:0000313" key="3">
    <source>
        <dbReference type="EMBL" id="KAK1653714.1"/>
    </source>
</evidence>
<dbReference type="PANTHER" id="PTHR33110">
    <property type="entry name" value="F-BOX/KELCH-REPEAT PROTEIN-RELATED"/>
    <property type="match status" value="1"/>
</dbReference>
<name>A0AAD8SL14_LOLMU</name>
<evidence type="ECO:0000259" key="2">
    <source>
        <dbReference type="SMART" id="SM00256"/>
    </source>
</evidence>
<feature type="region of interest" description="Disordered" evidence="1">
    <location>
        <begin position="230"/>
        <end position="324"/>
    </location>
</feature>
<keyword evidence="4" id="KW-1185">Reference proteome</keyword>
<reference evidence="3" key="1">
    <citation type="submission" date="2023-07" db="EMBL/GenBank/DDBJ databases">
        <title>A chromosome-level genome assembly of Lolium multiflorum.</title>
        <authorList>
            <person name="Chen Y."/>
            <person name="Copetti D."/>
            <person name="Kolliker R."/>
            <person name="Studer B."/>
        </authorList>
    </citation>
    <scope>NUCLEOTIDE SEQUENCE</scope>
    <source>
        <strain evidence="3">02402/16</strain>
        <tissue evidence="3">Leaf</tissue>
    </source>
</reference>
<evidence type="ECO:0000256" key="1">
    <source>
        <dbReference type="SAM" id="MobiDB-lite"/>
    </source>
</evidence>
<dbReference type="Pfam" id="PF00646">
    <property type="entry name" value="F-box"/>
    <property type="match status" value="1"/>
</dbReference>
<sequence length="464" mass="52317">MSTWQPSQWADLLPELLGRVIARLPFPDDLARFRAVCRPWHSAVREHARPGLPWVLHSDGTFVTHDYGFHRRVPFPDNTRFVGAAGSWLALYRTDGANGGRRSYLLHNPFTKTTVPLPGLDSVIGKVHDRFKIRKVLMRSDQDDIIAVTTNSQNYPLILCRPGKPGAWFPQQGDVAYASINDVAFHGGNLCGITYDKQLVMLGLDEDDDGIPTVASAGCVIEYMPADDEAYEEEANEDGAEASSTEDEEEAEYSDMSSFDEEGDEDGESSSNNDEEEADYDETDYDESLSSLDAGDGDHEDFSSNDDEEDAPNLINGLDDYEGDGLMPERAEFLEDGYYEHGGDMPNEPREYIFIFRYLIESNGKLLMLRRRERTQHSSNSYILDVEVLEANLGACKWVPMDMAGRLYVSDRNSKYVSALSDEDENELAFYFVDEHDEMDPESQTPDEIMGSMSTWFFPRELVV</sequence>
<protein>
    <recommendedName>
        <fullName evidence="2">F-box domain-containing protein</fullName>
    </recommendedName>
</protein>
<dbReference type="InterPro" id="IPR001810">
    <property type="entry name" value="F-box_dom"/>
</dbReference>
<dbReference type="InterPro" id="IPR036047">
    <property type="entry name" value="F-box-like_dom_sf"/>
</dbReference>
<organism evidence="3 4">
    <name type="scientific">Lolium multiflorum</name>
    <name type="common">Italian ryegrass</name>
    <name type="synonym">Lolium perenne subsp. multiflorum</name>
    <dbReference type="NCBI Taxonomy" id="4521"/>
    <lineage>
        <taxon>Eukaryota</taxon>
        <taxon>Viridiplantae</taxon>
        <taxon>Streptophyta</taxon>
        <taxon>Embryophyta</taxon>
        <taxon>Tracheophyta</taxon>
        <taxon>Spermatophyta</taxon>
        <taxon>Magnoliopsida</taxon>
        <taxon>Liliopsida</taxon>
        <taxon>Poales</taxon>
        <taxon>Poaceae</taxon>
        <taxon>BOP clade</taxon>
        <taxon>Pooideae</taxon>
        <taxon>Poodae</taxon>
        <taxon>Poeae</taxon>
        <taxon>Poeae Chloroplast Group 2 (Poeae type)</taxon>
        <taxon>Loliodinae</taxon>
        <taxon>Loliinae</taxon>
        <taxon>Lolium</taxon>
    </lineage>
</organism>
<dbReference type="SMART" id="SM00256">
    <property type="entry name" value="FBOX"/>
    <property type="match status" value="1"/>
</dbReference>
<feature type="domain" description="F-box" evidence="2">
    <location>
        <begin position="13"/>
        <end position="54"/>
    </location>
</feature>
<dbReference type="InterPro" id="IPR005174">
    <property type="entry name" value="KIB1-4_b-propeller"/>
</dbReference>
<accession>A0AAD8SL14</accession>
<comment type="caution">
    <text evidence="3">The sequence shown here is derived from an EMBL/GenBank/DDBJ whole genome shotgun (WGS) entry which is preliminary data.</text>
</comment>
<feature type="compositionally biased region" description="Acidic residues" evidence="1">
    <location>
        <begin position="230"/>
        <end position="287"/>
    </location>
</feature>
<evidence type="ECO:0000313" key="4">
    <source>
        <dbReference type="Proteomes" id="UP001231189"/>
    </source>
</evidence>
<gene>
    <name evidence="3" type="ORF">QYE76_071519</name>
</gene>
<dbReference type="Pfam" id="PF03478">
    <property type="entry name" value="Beta-prop_KIB1-4"/>
    <property type="match status" value="1"/>
</dbReference>
<dbReference type="SUPFAM" id="SSF81383">
    <property type="entry name" value="F-box domain"/>
    <property type="match status" value="1"/>
</dbReference>
<dbReference type="AlphaFoldDB" id="A0AAD8SL14"/>
<dbReference type="PANTHER" id="PTHR33110:SF100">
    <property type="entry name" value="F-BOX DOMAIN-CONTAINING PROTEIN"/>
    <property type="match status" value="1"/>
</dbReference>
<proteinExistence type="predicted"/>
<dbReference type="Proteomes" id="UP001231189">
    <property type="component" value="Unassembled WGS sequence"/>
</dbReference>